<dbReference type="EnsemblPlants" id="OGLUM02G26970.1">
    <property type="protein sequence ID" value="OGLUM02G26970.1"/>
    <property type="gene ID" value="OGLUM02G26970"/>
</dbReference>
<name>A0A0D9YVV6_9ORYZ</name>
<proteinExistence type="predicted"/>
<evidence type="ECO:0000313" key="2">
    <source>
        <dbReference type="Proteomes" id="UP000026961"/>
    </source>
</evidence>
<dbReference type="Proteomes" id="UP000026961">
    <property type="component" value="Chromosome 2"/>
</dbReference>
<dbReference type="HOGENOM" id="CLU_2112684_0_0_1"/>
<keyword evidence="2" id="KW-1185">Reference proteome</keyword>
<reference evidence="1" key="2">
    <citation type="submission" date="2018-05" db="EMBL/GenBank/DDBJ databases">
        <title>OgluRS3 (Oryza glumaepatula Reference Sequence Version 3).</title>
        <authorList>
            <person name="Zhang J."/>
            <person name="Kudrna D."/>
            <person name="Lee S."/>
            <person name="Talag J."/>
            <person name="Welchert J."/>
            <person name="Wing R.A."/>
        </authorList>
    </citation>
    <scope>NUCLEOTIDE SEQUENCE [LARGE SCALE GENOMIC DNA]</scope>
</reference>
<organism evidence="1">
    <name type="scientific">Oryza glumipatula</name>
    <dbReference type="NCBI Taxonomy" id="40148"/>
    <lineage>
        <taxon>Eukaryota</taxon>
        <taxon>Viridiplantae</taxon>
        <taxon>Streptophyta</taxon>
        <taxon>Embryophyta</taxon>
        <taxon>Tracheophyta</taxon>
        <taxon>Spermatophyta</taxon>
        <taxon>Magnoliopsida</taxon>
        <taxon>Liliopsida</taxon>
        <taxon>Poales</taxon>
        <taxon>Poaceae</taxon>
        <taxon>BOP clade</taxon>
        <taxon>Oryzoideae</taxon>
        <taxon>Oryzeae</taxon>
        <taxon>Oryzinae</taxon>
        <taxon>Oryza</taxon>
    </lineage>
</organism>
<reference evidence="1" key="1">
    <citation type="submission" date="2015-04" db="UniProtKB">
        <authorList>
            <consortium name="EnsemblPlants"/>
        </authorList>
    </citation>
    <scope>IDENTIFICATION</scope>
</reference>
<accession>A0A0D9YVV6</accession>
<sequence>MRLTRGMGTSRRFVGAQEVTHLATKAPTPSITAVRFVLLRAGRHHPPSVAIISLNDSPGLADTGSLAGLMLAALPTQYPCKSIQLQQHQPTRMLCRRTGLGLCALGSVVAAFARK</sequence>
<dbReference type="AlphaFoldDB" id="A0A0D9YVV6"/>
<protein>
    <submittedName>
        <fullName evidence="1">Uncharacterized protein</fullName>
    </submittedName>
</protein>
<dbReference type="Gramene" id="OGLUM02G26970.1">
    <property type="protein sequence ID" value="OGLUM02G26970.1"/>
    <property type="gene ID" value="OGLUM02G26970"/>
</dbReference>
<evidence type="ECO:0000313" key="1">
    <source>
        <dbReference type="EnsemblPlants" id="OGLUM02G26970.1"/>
    </source>
</evidence>